<name>A0A9Q3PIK1_9BASI</name>
<feature type="region of interest" description="Disordered" evidence="2">
    <location>
        <begin position="188"/>
        <end position="221"/>
    </location>
</feature>
<protein>
    <recommendedName>
        <fullName evidence="3">Retrovirus-related Pol polyprotein from transposon TNT 1-94-like beta-barrel domain-containing protein</fullName>
    </recommendedName>
</protein>
<dbReference type="GO" id="GO:0008270">
    <property type="term" value="F:zinc ion binding"/>
    <property type="evidence" value="ECO:0007669"/>
    <property type="project" value="InterPro"/>
</dbReference>
<dbReference type="GO" id="GO:0003676">
    <property type="term" value="F:nucleic acid binding"/>
    <property type="evidence" value="ECO:0007669"/>
    <property type="project" value="InterPro"/>
</dbReference>
<comment type="caution">
    <text evidence="4">The sequence shown here is derived from an EMBL/GenBank/DDBJ whole genome shotgun (WGS) entry which is preliminary data.</text>
</comment>
<dbReference type="AlphaFoldDB" id="A0A9Q3PIK1"/>
<dbReference type="OrthoDB" id="2518964at2759"/>
<dbReference type="InterPro" id="IPR054722">
    <property type="entry name" value="PolX-like_BBD"/>
</dbReference>
<dbReference type="InterPro" id="IPR001969">
    <property type="entry name" value="Aspartic_peptidase_AS"/>
</dbReference>
<sequence length="416" mass="46215">MIITWTTYFIGDPNYLQQTTTDRNIKRNLIACLFIEHSVNHAVYEAVTSHLLNSDAHQIYQALKDRFNRPSWSSAVFHASSIFKNSLDRLQKINEYAMSVNEAIQNLEHQLGPITSETIATLAIYFAVPSMHQLIMLAINTLMATNTDLKVRPDDLLNMIRQISTALPSFDHSNEIARINATLKFGSKESYSSTNQRPSNKHPPANSRIGSSTRQFDTKTPSSRFPCHYCGEAGYWSPNCPIKAKANEMRSRAHHQPVNVAGTGVVPSLENNEALLDSGATHSVVGNILLFTSLKATDMTLAVASSKSFKVNSIGTIVLHTLYGTMEINKVLYCDNIPGVVISIGHLLNEGFSISFLNNSFTISTLTLKIETSKDHNQWFIPLKSLVDKFSSFEPVNSTMSTITSSTLPIYDHSLL</sequence>
<dbReference type="GO" id="GO:0004190">
    <property type="term" value="F:aspartic-type endopeptidase activity"/>
    <property type="evidence" value="ECO:0007669"/>
    <property type="project" value="InterPro"/>
</dbReference>
<gene>
    <name evidence="4" type="ORF">O181_102908</name>
</gene>
<feature type="compositionally biased region" description="Polar residues" evidence="2">
    <location>
        <begin position="189"/>
        <end position="198"/>
    </location>
</feature>
<dbReference type="Pfam" id="PF22936">
    <property type="entry name" value="Pol_BBD"/>
    <property type="match status" value="1"/>
</dbReference>
<dbReference type="EMBL" id="AVOT02073864">
    <property type="protein sequence ID" value="MBW0563193.1"/>
    <property type="molecule type" value="Genomic_DNA"/>
</dbReference>
<dbReference type="InterPro" id="IPR036875">
    <property type="entry name" value="Znf_CCHC_sf"/>
</dbReference>
<dbReference type="PROSITE" id="PS00141">
    <property type="entry name" value="ASP_PROTEASE"/>
    <property type="match status" value="1"/>
</dbReference>
<accession>A0A9Q3PIK1</accession>
<dbReference type="GO" id="GO:0006397">
    <property type="term" value="P:mRNA processing"/>
    <property type="evidence" value="ECO:0007669"/>
    <property type="project" value="UniProtKB-KW"/>
</dbReference>
<evidence type="ECO:0000259" key="3">
    <source>
        <dbReference type="Pfam" id="PF22936"/>
    </source>
</evidence>
<dbReference type="Proteomes" id="UP000765509">
    <property type="component" value="Unassembled WGS sequence"/>
</dbReference>
<evidence type="ECO:0000313" key="5">
    <source>
        <dbReference type="Proteomes" id="UP000765509"/>
    </source>
</evidence>
<feature type="domain" description="Retrovirus-related Pol polyprotein from transposon TNT 1-94-like beta-barrel" evidence="3">
    <location>
        <begin position="275"/>
        <end position="352"/>
    </location>
</feature>
<dbReference type="SUPFAM" id="SSF57756">
    <property type="entry name" value="Retrovirus zinc finger-like domains"/>
    <property type="match status" value="1"/>
</dbReference>
<evidence type="ECO:0000256" key="2">
    <source>
        <dbReference type="SAM" id="MobiDB-lite"/>
    </source>
</evidence>
<evidence type="ECO:0000313" key="4">
    <source>
        <dbReference type="EMBL" id="MBW0563193.1"/>
    </source>
</evidence>
<organism evidence="4 5">
    <name type="scientific">Austropuccinia psidii MF-1</name>
    <dbReference type="NCBI Taxonomy" id="1389203"/>
    <lineage>
        <taxon>Eukaryota</taxon>
        <taxon>Fungi</taxon>
        <taxon>Dikarya</taxon>
        <taxon>Basidiomycota</taxon>
        <taxon>Pucciniomycotina</taxon>
        <taxon>Pucciniomycetes</taxon>
        <taxon>Pucciniales</taxon>
        <taxon>Sphaerophragmiaceae</taxon>
        <taxon>Austropuccinia</taxon>
    </lineage>
</organism>
<keyword evidence="1" id="KW-0507">mRNA processing</keyword>
<keyword evidence="5" id="KW-1185">Reference proteome</keyword>
<reference evidence="4" key="1">
    <citation type="submission" date="2021-03" db="EMBL/GenBank/DDBJ databases">
        <title>Draft genome sequence of rust myrtle Austropuccinia psidii MF-1, a brazilian biotype.</title>
        <authorList>
            <person name="Quecine M.C."/>
            <person name="Pachon D.M.R."/>
            <person name="Bonatelli M.L."/>
            <person name="Correr F.H."/>
            <person name="Franceschini L.M."/>
            <person name="Leite T.F."/>
            <person name="Margarido G.R.A."/>
            <person name="Almeida C.A."/>
            <person name="Ferrarezi J.A."/>
            <person name="Labate C.A."/>
        </authorList>
    </citation>
    <scope>NUCLEOTIDE SEQUENCE</scope>
    <source>
        <strain evidence="4">MF-1</strain>
    </source>
</reference>
<evidence type="ECO:0000256" key="1">
    <source>
        <dbReference type="ARBA" id="ARBA00022664"/>
    </source>
</evidence>
<proteinExistence type="predicted"/>
<feature type="compositionally biased region" description="Polar residues" evidence="2">
    <location>
        <begin position="208"/>
        <end position="221"/>
    </location>
</feature>
<dbReference type="GO" id="GO:0006508">
    <property type="term" value="P:proteolysis"/>
    <property type="evidence" value="ECO:0007669"/>
    <property type="project" value="InterPro"/>
</dbReference>